<accession>A0A8S5P032</accession>
<evidence type="ECO:0000313" key="1">
    <source>
        <dbReference type="EMBL" id="DAE00322.1"/>
    </source>
</evidence>
<reference evidence="1" key="1">
    <citation type="journal article" date="2021" name="Proc. Natl. Acad. Sci. U.S.A.">
        <title>A Catalog of Tens of Thousands of Viruses from Human Metagenomes Reveals Hidden Associations with Chronic Diseases.</title>
        <authorList>
            <person name="Tisza M.J."/>
            <person name="Buck C.B."/>
        </authorList>
    </citation>
    <scope>NUCLEOTIDE SEQUENCE</scope>
    <source>
        <strain evidence="1">CtLnO19</strain>
    </source>
</reference>
<dbReference type="EMBL" id="BK015301">
    <property type="protein sequence ID" value="DAE00322.1"/>
    <property type="molecule type" value="Genomic_DNA"/>
</dbReference>
<protein>
    <submittedName>
        <fullName evidence="1">Uncharacterized protein</fullName>
    </submittedName>
</protein>
<proteinExistence type="predicted"/>
<organism evidence="1">
    <name type="scientific">Myoviridae sp. ctLnO19</name>
    <dbReference type="NCBI Taxonomy" id="2825085"/>
    <lineage>
        <taxon>Viruses</taxon>
        <taxon>Duplodnaviria</taxon>
        <taxon>Heunggongvirae</taxon>
        <taxon>Uroviricota</taxon>
        <taxon>Caudoviricetes</taxon>
    </lineage>
</organism>
<sequence length="30" mass="3208">MSELNFEKTVVKKLVGHGYIISISGTVSVA</sequence>
<name>A0A8S5P032_9CAUD</name>